<keyword evidence="1" id="KW-0472">Membrane</keyword>
<dbReference type="Gene3D" id="3.40.50.1820">
    <property type="entry name" value="alpha/beta hydrolase"/>
    <property type="match status" value="1"/>
</dbReference>
<reference evidence="3" key="1">
    <citation type="submission" date="2019-11" db="EMBL/GenBank/DDBJ databases">
        <title>Leishmania tarentolae CDS.</title>
        <authorList>
            <person name="Goto Y."/>
            <person name="Yamagishi J."/>
        </authorList>
    </citation>
    <scope>NUCLEOTIDE SEQUENCE [LARGE SCALE GENOMIC DNA]</scope>
    <source>
        <strain evidence="3">Parrot Tar II</strain>
    </source>
</reference>
<dbReference type="VEuPathDB" id="TriTrypDB:LtaPh_3129100"/>
<dbReference type="EMBL" id="BLBS01000047">
    <property type="protein sequence ID" value="GET91253.1"/>
    <property type="molecule type" value="Genomic_DNA"/>
</dbReference>
<dbReference type="InterPro" id="IPR051218">
    <property type="entry name" value="Sec_MonoDiacylglyc_Lipase"/>
</dbReference>
<protein>
    <submittedName>
        <fullName evidence="3">Lipase, putative</fullName>
    </submittedName>
</protein>
<dbReference type="CDD" id="cd00519">
    <property type="entry name" value="Lipase_3"/>
    <property type="match status" value="1"/>
</dbReference>
<name>A0A640KNS3_LEITA</name>
<keyword evidence="1" id="KW-1133">Transmembrane helix</keyword>
<evidence type="ECO:0000259" key="2">
    <source>
        <dbReference type="Pfam" id="PF01764"/>
    </source>
</evidence>
<evidence type="ECO:0000313" key="4">
    <source>
        <dbReference type="Proteomes" id="UP000419144"/>
    </source>
</evidence>
<dbReference type="Proteomes" id="UP000419144">
    <property type="component" value="Unassembled WGS sequence"/>
</dbReference>
<dbReference type="PANTHER" id="PTHR45856">
    <property type="entry name" value="ALPHA/BETA-HYDROLASES SUPERFAMILY PROTEIN"/>
    <property type="match status" value="1"/>
</dbReference>
<accession>A0A640KNS3</accession>
<dbReference type="InterPro" id="IPR029058">
    <property type="entry name" value="AB_hydrolase_fold"/>
</dbReference>
<dbReference type="AlphaFoldDB" id="A0A640KNS3"/>
<keyword evidence="4" id="KW-1185">Reference proteome</keyword>
<evidence type="ECO:0000313" key="3">
    <source>
        <dbReference type="EMBL" id="GET91253.1"/>
    </source>
</evidence>
<feature type="transmembrane region" description="Helical" evidence="1">
    <location>
        <begin position="9"/>
        <end position="27"/>
    </location>
</feature>
<dbReference type="InterPro" id="IPR002921">
    <property type="entry name" value="Fungal_lipase-type"/>
</dbReference>
<dbReference type="GO" id="GO:0006629">
    <property type="term" value="P:lipid metabolic process"/>
    <property type="evidence" value="ECO:0007669"/>
    <property type="project" value="InterPro"/>
</dbReference>
<feature type="domain" description="Fungal lipase-type" evidence="2">
    <location>
        <begin position="113"/>
        <end position="267"/>
    </location>
</feature>
<evidence type="ECO:0000256" key="1">
    <source>
        <dbReference type="SAM" id="Phobius"/>
    </source>
</evidence>
<dbReference type="Pfam" id="PF01764">
    <property type="entry name" value="Lipase_3"/>
    <property type="match status" value="1"/>
</dbReference>
<keyword evidence="1" id="KW-0812">Transmembrane</keyword>
<dbReference type="SUPFAM" id="SSF53474">
    <property type="entry name" value="alpha/beta-Hydrolases"/>
    <property type="match status" value="1"/>
</dbReference>
<gene>
    <name evidence="3" type="ORF">LtaPh_3129100</name>
</gene>
<proteinExistence type="predicted"/>
<dbReference type="PANTHER" id="PTHR45856:SF25">
    <property type="entry name" value="FUNGAL LIPASE-LIKE DOMAIN-CONTAINING PROTEIN"/>
    <property type="match status" value="1"/>
</dbReference>
<organism evidence="3 4">
    <name type="scientific">Leishmania tarentolae</name>
    <name type="common">Sauroleishmania tarentolae</name>
    <dbReference type="NCBI Taxonomy" id="5689"/>
    <lineage>
        <taxon>Eukaryota</taxon>
        <taxon>Discoba</taxon>
        <taxon>Euglenozoa</taxon>
        <taxon>Kinetoplastea</taxon>
        <taxon>Metakinetoplastina</taxon>
        <taxon>Trypanosomatida</taxon>
        <taxon>Trypanosomatidae</taxon>
        <taxon>Leishmaniinae</taxon>
        <taxon>Leishmania</taxon>
        <taxon>lizard Leishmania</taxon>
    </lineage>
</organism>
<dbReference type="OrthoDB" id="345705at2759"/>
<sequence length="356" mass="39656">MQLYRCRSVCFVAAITALVVLLTFYILSTPRQRSREAIIRGESASPPYNSTDGWKALHFSKAAYCDVETVENWSCGNSCSTATPNFHVYNVYSNTSTGNLGYSGLDHDGKRIVVAFRGTYNTANWIQNLDFWLTPYPHPGCGKLCKVHGGFYEAYGSLRAQMIQDLLVMHSEYPFYTLFITGHSLGGAIASLAAVEVTTWDTLEPEVLGRGAASTSLHLVPMELYTFGEPRVGNVYFANWSSSVLGSRRAFRLTHGKDPVPHLPPCTWGYVHIPQEVWYPASGEEYYLCNDTAVSEDPRCSNSVYATNVTDHLMYLGVCTRCECTAAEMEEINCYKLSPEMYSILALDYALTGLIF</sequence>
<comment type="caution">
    <text evidence="3">The sequence shown here is derived from an EMBL/GenBank/DDBJ whole genome shotgun (WGS) entry which is preliminary data.</text>
</comment>